<dbReference type="InParanoid" id="A0A0G4EG67"/>
<evidence type="ECO:0000313" key="2">
    <source>
        <dbReference type="EMBL" id="CEL94443.1"/>
    </source>
</evidence>
<dbReference type="OrthoDB" id="430577at2759"/>
<gene>
    <name evidence="2" type="ORF">Vbra_2058</name>
</gene>
<dbReference type="FunCoup" id="A0A0G4EG67">
    <property type="interactions" value="15"/>
</dbReference>
<reference evidence="2 3" key="1">
    <citation type="submission" date="2014-11" db="EMBL/GenBank/DDBJ databases">
        <authorList>
            <person name="Zhu J."/>
            <person name="Qi W."/>
            <person name="Song R."/>
        </authorList>
    </citation>
    <scope>NUCLEOTIDE SEQUENCE [LARGE SCALE GENOMIC DNA]</scope>
</reference>
<proteinExistence type="predicted"/>
<organism evidence="2 3">
    <name type="scientific">Vitrella brassicaformis (strain CCMP3155)</name>
    <dbReference type="NCBI Taxonomy" id="1169540"/>
    <lineage>
        <taxon>Eukaryota</taxon>
        <taxon>Sar</taxon>
        <taxon>Alveolata</taxon>
        <taxon>Colpodellida</taxon>
        <taxon>Vitrellaceae</taxon>
        <taxon>Vitrella</taxon>
    </lineage>
</organism>
<dbReference type="Proteomes" id="UP000041254">
    <property type="component" value="Unassembled WGS sequence"/>
</dbReference>
<accession>A0A0G4EG67</accession>
<protein>
    <submittedName>
        <fullName evidence="2">Uncharacterized protein</fullName>
    </submittedName>
</protein>
<keyword evidence="3" id="KW-1185">Reference proteome</keyword>
<evidence type="ECO:0000313" key="3">
    <source>
        <dbReference type="Proteomes" id="UP000041254"/>
    </source>
</evidence>
<dbReference type="EMBL" id="CDMY01000219">
    <property type="protein sequence ID" value="CEL94443.1"/>
    <property type="molecule type" value="Genomic_DNA"/>
</dbReference>
<dbReference type="AlphaFoldDB" id="A0A0G4EG67"/>
<feature type="compositionally biased region" description="Basic and acidic residues" evidence="1">
    <location>
        <begin position="109"/>
        <end position="118"/>
    </location>
</feature>
<dbReference type="PhylomeDB" id="A0A0G4EG67"/>
<name>A0A0G4EG67_VITBC</name>
<dbReference type="STRING" id="1169540.A0A0G4EG67"/>
<sequence>MAGKELAKEFAHIFRWQRAFQKHRAAPPTAEPLSRYTNFTLQHAWEKYDCQTHLLLREALIPTVAQNPEVLDADLEFLHTKTLSLTQPASGPYGSLAGKALPEGGKAIGEGDKKIEAK</sequence>
<dbReference type="OMA" id="FAHIFRW"/>
<evidence type="ECO:0000256" key="1">
    <source>
        <dbReference type="SAM" id="MobiDB-lite"/>
    </source>
</evidence>
<feature type="region of interest" description="Disordered" evidence="1">
    <location>
        <begin position="96"/>
        <end position="118"/>
    </location>
</feature>
<dbReference type="VEuPathDB" id="CryptoDB:Vbra_2058"/>